<sequence>MVKKTIKTLARQAQDELLEESQNSALLQEDFATKAYQMDVVRIETTLAELNILLGMPAVIRSGFVQDDANKLITIPTVFAKVDGLPANEKPYWQHLDSIRDTNGLQALVTRHMNTSDWRISSEDFNAIMSNFTAQALQQSDAWAYQLLNKLLQNQIAEAIVALLSDWPFSVSQTIENQQFVLSVLLDLPKELLEMSLEVDYPKEVPLLAVVHQESLGELTFEDIVAFNMFHQLGWDVVVYSPHAFASLENYMTTDSYDKFSYDKVRTTSSATGDPKKSFLQKWFGN</sequence>
<dbReference type="RefSeq" id="WP_004903814.1">
    <property type="nucleotide sequence ID" value="NZ_BJJW01000006.1"/>
</dbReference>
<name>A0A5A5U1D9_LEUCI</name>
<dbReference type="InterPro" id="IPR025647">
    <property type="entry name" value="YceG_bac"/>
</dbReference>
<organism evidence="2 3">
    <name type="scientific">Leuconostoc citreum</name>
    <dbReference type="NCBI Taxonomy" id="33964"/>
    <lineage>
        <taxon>Bacteria</taxon>
        <taxon>Bacillati</taxon>
        <taxon>Bacillota</taxon>
        <taxon>Bacilli</taxon>
        <taxon>Lactobacillales</taxon>
        <taxon>Lactobacillaceae</taxon>
        <taxon>Leuconostoc</taxon>
    </lineage>
</organism>
<dbReference type="GeneID" id="61102210"/>
<dbReference type="AlphaFoldDB" id="A0A5A5U1D9"/>
<protein>
    <recommendedName>
        <fullName evidence="1">Putative component of 'biosynthetic module' domain-containing protein</fullName>
    </recommendedName>
</protein>
<accession>A0A5A5U1D9</accession>
<evidence type="ECO:0000259" key="1">
    <source>
        <dbReference type="Pfam" id="PF14266"/>
    </source>
</evidence>
<comment type="caution">
    <text evidence="2">The sequence shown here is derived from an EMBL/GenBank/DDBJ whole genome shotgun (WGS) entry which is preliminary data.</text>
</comment>
<gene>
    <name evidence="2" type="ORF">LCIT_08950</name>
</gene>
<feature type="domain" description="Putative component of 'biosynthetic module'" evidence="1">
    <location>
        <begin position="46"/>
        <end position="260"/>
    </location>
</feature>
<evidence type="ECO:0000313" key="3">
    <source>
        <dbReference type="Proteomes" id="UP000323274"/>
    </source>
</evidence>
<dbReference type="Pfam" id="PF14266">
    <property type="entry name" value="YceG_bac"/>
    <property type="match status" value="1"/>
</dbReference>
<reference evidence="2 3" key="1">
    <citation type="submission" date="2019-04" db="EMBL/GenBank/DDBJ databases">
        <title>A pseudo-fructophilic Leuconostoc citreum strain F192-5 isolated from peel of satsuma mandarin: the first report for isolation and characterization of strain-dependent fructophilic-like characteristics.</title>
        <authorList>
            <person name="Maeno S."/>
            <person name="Tanizawa Y."/>
            <person name="Kajikawa A."/>
            <person name="Kanesaki Y."/>
            <person name="Kubota E."/>
            <person name="Arita M."/>
            <person name="Leon D."/>
            <person name="Endo A."/>
        </authorList>
    </citation>
    <scope>NUCLEOTIDE SEQUENCE [LARGE SCALE GENOMIC DNA]</scope>
    <source>
        <strain evidence="2 3">F192-5</strain>
    </source>
</reference>
<dbReference type="Proteomes" id="UP000323274">
    <property type="component" value="Unassembled WGS sequence"/>
</dbReference>
<dbReference type="EMBL" id="BJJW01000006">
    <property type="protein sequence ID" value="GDZ83653.1"/>
    <property type="molecule type" value="Genomic_DNA"/>
</dbReference>
<proteinExistence type="predicted"/>
<evidence type="ECO:0000313" key="2">
    <source>
        <dbReference type="EMBL" id="GDZ83653.1"/>
    </source>
</evidence>